<gene>
    <name evidence="1" type="ORF">OC846_006973</name>
</gene>
<evidence type="ECO:0008006" key="3">
    <source>
        <dbReference type="Google" id="ProtNLM"/>
    </source>
</evidence>
<accession>A0AAN6GKL8</accession>
<comment type="caution">
    <text evidence="1">The sequence shown here is derived from an EMBL/GenBank/DDBJ whole genome shotgun (WGS) entry which is preliminary data.</text>
</comment>
<proteinExistence type="predicted"/>
<reference evidence="1" key="1">
    <citation type="journal article" date="2023" name="PhytoFront">
        <title>Draft Genome Resources of Seven Strains of Tilletia horrida, Causal Agent of Kernel Smut of Rice.</title>
        <authorList>
            <person name="Khanal S."/>
            <person name="Antony Babu S."/>
            <person name="Zhou X.G."/>
        </authorList>
    </citation>
    <scope>NUCLEOTIDE SEQUENCE</scope>
    <source>
        <strain evidence="1">TX6</strain>
    </source>
</reference>
<dbReference type="Proteomes" id="UP001176517">
    <property type="component" value="Unassembled WGS sequence"/>
</dbReference>
<feature type="non-terminal residue" evidence="1">
    <location>
        <position position="93"/>
    </location>
</feature>
<name>A0AAN6GKL8_9BASI</name>
<evidence type="ECO:0000313" key="2">
    <source>
        <dbReference type="Proteomes" id="UP001176517"/>
    </source>
</evidence>
<dbReference type="AlphaFoldDB" id="A0AAN6GKL8"/>
<evidence type="ECO:0000313" key="1">
    <source>
        <dbReference type="EMBL" id="KAK0541691.1"/>
    </source>
</evidence>
<sequence>MTFNCTSANSTLTSACCGTSASYQAPQYVCTLPDNQVQNCLTNITKVLGGDNGLACQNITVSDKTGGSKPATRVSKLSGWLTAAAVVGLLIPA</sequence>
<organism evidence="1 2">
    <name type="scientific">Tilletia horrida</name>
    <dbReference type="NCBI Taxonomy" id="155126"/>
    <lineage>
        <taxon>Eukaryota</taxon>
        <taxon>Fungi</taxon>
        <taxon>Dikarya</taxon>
        <taxon>Basidiomycota</taxon>
        <taxon>Ustilaginomycotina</taxon>
        <taxon>Exobasidiomycetes</taxon>
        <taxon>Tilletiales</taxon>
        <taxon>Tilletiaceae</taxon>
        <taxon>Tilletia</taxon>
    </lineage>
</organism>
<keyword evidence="2" id="KW-1185">Reference proteome</keyword>
<protein>
    <recommendedName>
        <fullName evidence="3">Hydrophobin</fullName>
    </recommendedName>
</protein>
<dbReference type="EMBL" id="JAPDMZ010000811">
    <property type="protein sequence ID" value="KAK0541691.1"/>
    <property type="molecule type" value="Genomic_DNA"/>
</dbReference>